<sequence length="117" mass="14062">MEMEKELQKQQFHIQLLLSISNVDAHHLVRLLVESGITEKEYQLLLKTLDKLEQTFYEWKEEGYLNFEPLLVRFVGELCEKLNPERTMLALSKEGMYAELVEEFIHIHFKYKKNDME</sequence>
<dbReference type="RefSeq" id="WP_153401200.1">
    <property type="nucleotide sequence ID" value="NZ_ML762424.1"/>
</dbReference>
<comment type="caution">
    <text evidence="1">The sequence shown here is derived from an EMBL/GenBank/DDBJ whole genome shotgun (WGS) entry which is preliminary data.</text>
</comment>
<dbReference type="AlphaFoldDB" id="A0A7C8GWH8"/>
<dbReference type="Gene3D" id="1.10.3750.10">
    <property type="entry name" value="YhaI-like"/>
    <property type="match status" value="1"/>
</dbReference>
<protein>
    <submittedName>
        <fullName evidence="1">DUF1878 family protein</fullName>
    </submittedName>
</protein>
<dbReference type="EMBL" id="WEID01000008">
    <property type="protein sequence ID" value="KAB8139027.1"/>
    <property type="molecule type" value="Genomic_DNA"/>
</dbReference>
<proteinExistence type="predicted"/>
<dbReference type="Proteomes" id="UP000480246">
    <property type="component" value="Unassembled WGS sequence"/>
</dbReference>
<dbReference type="Pfam" id="PF08963">
    <property type="entry name" value="DUF1878"/>
    <property type="match status" value="1"/>
</dbReference>
<organism evidence="1 2">
    <name type="scientific">Gracilibacillus oryzae</name>
    <dbReference type="NCBI Taxonomy" id="1672701"/>
    <lineage>
        <taxon>Bacteria</taxon>
        <taxon>Bacillati</taxon>
        <taxon>Bacillota</taxon>
        <taxon>Bacilli</taxon>
        <taxon>Bacillales</taxon>
        <taxon>Bacillaceae</taxon>
        <taxon>Gracilibacillus</taxon>
    </lineage>
</organism>
<dbReference type="InterPro" id="IPR015058">
    <property type="entry name" value="DUF1878"/>
</dbReference>
<evidence type="ECO:0000313" key="2">
    <source>
        <dbReference type="Proteomes" id="UP000480246"/>
    </source>
</evidence>
<keyword evidence="2" id="KW-1185">Reference proteome</keyword>
<accession>A0A7C8GWH8</accession>
<name>A0A7C8GWH8_9BACI</name>
<dbReference type="InterPro" id="IPR035945">
    <property type="entry name" value="YhaI-like_sf"/>
</dbReference>
<reference evidence="1 2" key="1">
    <citation type="submission" date="2019-10" db="EMBL/GenBank/DDBJ databases">
        <title>Gracilibacillus sp. nov. isolated from rice seeds.</title>
        <authorList>
            <person name="He S."/>
        </authorList>
    </citation>
    <scope>NUCLEOTIDE SEQUENCE [LARGE SCALE GENOMIC DNA]</scope>
    <source>
        <strain evidence="1 2">TD8</strain>
    </source>
</reference>
<dbReference type="OrthoDB" id="2353223at2"/>
<dbReference type="SUPFAM" id="SSF109915">
    <property type="entry name" value="Hypothetical protein YhaI"/>
    <property type="match status" value="1"/>
</dbReference>
<gene>
    <name evidence="1" type="ORF">F9U64_02190</name>
</gene>
<evidence type="ECO:0000313" key="1">
    <source>
        <dbReference type="EMBL" id="KAB8139027.1"/>
    </source>
</evidence>